<gene>
    <name evidence="1" type="ORF">E2C01_085955</name>
</gene>
<accession>A0A5B7IZH7</accession>
<organism evidence="1 2">
    <name type="scientific">Portunus trituberculatus</name>
    <name type="common">Swimming crab</name>
    <name type="synonym">Neptunus trituberculatus</name>
    <dbReference type="NCBI Taxonomy" id="210409"/>
    <lineage>
        <taxon>Eukaryota</taxon>
        <taxon>Metazoa</taxon>
        <taxon>Ecdysozoa</taxon>
        <taxon>Arthropoda</taxon>
        <taxon>Crustacea</taxon>
        <taxon>Multicrustacea</taxon>
        <taxon>Malacostraca</taxon>
        <taxon>Eumalacostraca</taxon>
        <taxon>Eucarida</taxon>
        <taxon>Decapoda</taxon>
        <taxon>Pleocyemata</taxon>
        <taxon>Brachyura</taxon>
        <taxon>Eubrachyura</taxon>
        <taxon>Portunoidea</taxon>
        <taxon>Portunidae</taxon>
        <taxon>Portuninae</taxon>
        <taxon>Portunus</taxon>
    </lineage>
</organism>
<sequence length="89" mass="9876">MELGSEEQSAAVRGTLHARIRKNGHELEISRPCYRPLISATPSLSMTTPPTTPLQPTISPTPSSTFLFCPVVLSSIHEARRRSEERQAY</sequence>
<reference evidence="1 2" key="1">
    <citation type="submission" date="2019-05" db="EMBL/GenBank/DDBJ databases">
        <title>Another draft genome of Portunus trituberculatus and its Hox gene families provides insights of decapod evolution.</title>
        <authorList>
            <person name="Jeong J.-H."/>
            <person name="Song I."/>
            <person name="Kim S."/>
            <person name="Choi T."/>
            <person name="Kim D."/>
            <person name="Ryu S."/>
            <person name="Kim W."/>
        </authorList>
    </citation>
    <scope>NUCLEOTIDE SEQUENCE [LARGE SCALE GENOMIC DNA]</scope>
    <source>
        <tissue evidence="1">Muscle</tissue>
    </source>
</reference>
<dbReference type="AlphaFoldDB" id="A0A5B7IZH7"/>
<dbReference type="Proteomes" id="UP000324222">
    <property type="component" value="Unassembled WGS sequence"/>
</dbReference>
<evidence type="ECO:0000313" key="2">
    <source>
        <dbReference type="Proteomes" id="UP000324222"/>
    </source>
</evidence>
<protein>
    <submittedName>
        <fullName evidence="1">Uncharacterized protein</fullName>
    </submittedName>
</protein>
<name>A0A5B7IZH7_PORTR</name>
<comment type="caution">
    <text evidence="1">The sequence shown here is derived from an EMBL/GenBank/DDBJ whole genome shotgun (WGS) entry which is preliminary data.</text>
</comment>
<evidence type="ECO:0000313" key="1">
    <source>
        <dbReference type="EMBL" id="MPC90951.1"/>
    </source>
</evidence>
<proteinExistence type="predicted"/>
<dbReference type="EMBL" id="VSRR010086087">
    <property type="protein sequence ID" value="MPC90951.1"/>
    <property type="molecule type" value="Genomic_DNA"/>
</dbReference>
<keyword evidence="2" id="KW-1185">Reference proteome</keyword>